<keyword evidence="1" id="KW-0175">Coiled coil</keyword>
<dbReference type="Proteomes" id="UP000237481">
    <property type="component" value="Unassembled WGS sequence"/>
</dbReference>
<feature type="coiled-coil region" evidence="1">
    <location>
        <begin position="125"/>
        <end position="166"/>
    </location>
</feature>
<name>A0A2S4L670_9HYPO</name>
<reference evidence="2 3" key="1">
    <citation type="submission" date="2018-01" db="EMBL/GenBank/DDBJ databases">
        <title>Harnessing the power of phylogenomics to disentangle the directionality and signatures of interkingdom host jumping in the parasitic fungal genus Tolypocladium.</title>
        <authorList>
            <person name="Quandt C.A."/>
            <person name="Patterson W."/>
            <person name="Spatafora J.W."/>
        </authorList>
    </citation>
    <scope>NUCLEOTIDE SEQUENCE [LARGE SCALE GENOMIC DNA]</scope>
    <source>
        <strain evidence="2 3">NRBC 100945</strain>
    </source>
</reference>
<keyword evidence="3" id="KW-1185">Reference proteome</keyword>
<evidence type="ECO:0000313" key="3">
    <source>
        <dbReference type="Proteomes" id="UP000237481"/>
    </source>
</evidence>
<sequence>MPDISRMSRRWYFETTPSGKQQFVSIKRSRSHGHYHHHHHRHEPDTYKVSREEWNRLVERERCLDETNRSLVGEVSALKASLSTAHAEAHHLCHVVVPQLQGQINVLCADNDALRRSVDNAGQNSSRHCREEERLKQTMDKLEQEKHDLKDDNADLREKVKSLSRQVEQGCGRRLSDLLRDVDYWKDQCRYWKSKFEDTRLRHDDTCGILEIRTEKMRAYEEILKRRRII</sequence>
<protein>
    <submittedName>
        <fullName evidence="2">Uncharacterized protein</fullName>
    </submittedName>
</protein>
<proteinExistence type="predicted"/>
<organism evidence="2 3">
    <name type="scientific">Tolypocladium paradoxum</name>
    <dbReference type="NCBI Taxonomy" id="94208"/>
    <lineage>
        <taxon>Eukaryota</taxon>
        <taxon>Fungi</taxon>
        <taxon>Dikarya</taxon>
        <taxon>Ascomycota</taxon>
        <taxon>Pezizomycotina</taxon>
        <taxon>Sordariomycetes</taxon>
        <taxon>Hypocreomycetidae</taxon>
        <taxon>Hypocreales</taxon>
        <taxon>Ophiocordycipitaceae</taxon>
        <taxon>Tolypocladium</taxon>
    </lineage>
</organism>
<gene>
    <name evidence="2" type="ORF">TPAR_01858</name>
</gene>
<dbReference type="OrthoDB" id="4741350at2759"/>
<dbReference type="AlphaFoldDB" id="A0A2S4L670"/>
<accession>A0A2S4L670</accession>
<dbReference type="STRING" id="94208.A0A2S4L670"/>
<evidence type="ECO:0000256" key="1">
    <source>
        <dbReference type="SAM" id="Coils"/>
    </source>
</evidence>
<evidence type="ECO:0000313" key="2">
    <source>
        <dbReference type="EMBL" id="POR37943.1"/>
    </source>
</evidence>
<dbReference type="EMBL" id="PKSG01000187">
    <property type="protein sequence ID" value="POR37943.1"/>
    <property type="molecule type" value="Genomic_DNA"/>
</dbReference>
<comment type="caution">
    <text evidence="2">The sequence shown here is derived from an EMBL/GenBank/DDBJ whole genome shotgun (WGS) entry which is preliminary data.</text>
</comment>